<sequence length="361" mass="41340">MNILFRRMSNDKEIEDQIQNLIVMCIKSQDIHIQDKVIRSIPSTAEFFSKWFLSNRLIPSLNYFSLYLNNSVSRQLDFLACIEALSDRCDSNILNMLIATIRMCNMKHDAVINTVSRLVQRILMCDATRLRDRTVICTYLLNPLTLGLASSDLKTTQFEDLINTVRILIDIVEHLRNTESEMDSSHKNSFSSFARMSSRRVSMSSSNLPLVMITTARPTFSGCGYDSSLRKISFLSADGRLEDRGRTSISSKTGSKSSLESNLSLKLEFKFSTKHFFEGNVSDISDEQQPSSSLETRRQSWLDADITHLFDQPIIEKANRERKRCKSERRSRRRSPIVDEISATRQPTRPNSFTNLGHNLV</sequence>
<feature type="compositionally biased region" description="Basic residues" evidence="1">
    <location>
        <begin position="320"/>
        <end position="335"/>
    </location>
</feature>
<reference evidence="2 3" key="1">
    <citation type="submission" date="2018-11" db="EMBL/GenBank/DDBJ databases">
        <authorList>
            <consortium name="Pathogen Informatics"/>
        </authorList>
    </citation>
    <scope>NUCLEOTIDE SEQUENCE [LARGE SCALE GENOMIC DNA]</scope>
</reference>
<feature type="compositionally biased region" description="Polar residues" evidence="1">
    <location>
        <begin position="343"/>
        <end position="361"/>
    </location>
</feature>
<evidence type="ECO:0000313" key="3">
    <source>
        <dbReference type="Proteomes" id="UP000270924"/>
    </source>
</evidence>
<dbReference type="OrthoDB" id="5843673at2759"/>
<dbReference type="AlphaFoldDB" id="A0A3P7E2C4"/>
<dbReference type="InParanoid" id="A0A3P7E2C4"/>
<keyword evidence="3" id="KW-1185">Reference proteome</keyword>
<protein>
    <submittedName>
        <fullName evidence="2">Uncharacterized protein</fullName>
    </submittedName>
</protein>
<name>A0A3P7E2C4_WUCBA</name>
<accession>A0A3P7E2C4</accession>
<feature type="region of interest" description="Disordered" evidence="1">
    <location>
        <begin position="320"/>
        <end position="361"/>
    </location>
</feature>
<dbReference type="Proteomes" id="UP000270924">
    <property type="component" value="Unassembled WGS sequence"/>
</dbReference>
<dbReference type="EMBL" id="UYWW01004540">
    <property type="protein sequence ID" value="VDM13576.1"/>
    <property type="molecule type" value="Genomic_DNA"/>
</dbReference>
<dbReference type="OMA" id="IATISMC"/>
<organism evidence="2 3">
    <name type="scientific">Wuchereria bancrofti</name>
    <dbReference type="NCBI Taxonomy" id="6293"/>
    <lineage>
        <taxon>Eukaryota</taxon>
        <taxon>Metazoa</taxon>
        <taxon>Ecdysozoa</taxon>
        <taxon>Nematoda</taxon>
        <taxon>Chromadorea</taxon>
        <taxon>Rhabditida</taxon>
        <taxon>Spirurina</taxon>
        <taxon>Spiruromorpha</taxon>
        <taxon>Filarioidea</taxon>
        <taxon>Onchocercidae</taxon>
        <taxon>Wuchereria</taxon>
    </lineage>
</organism>
<evidence type="ECO:0000313" key="2">
    <source>
        <dbReference type="EMBL" id="VDM13576.1"/>
    </source>
</evidence>
<evidence type="ECO:0000256" key="1">
    <source>
        <dbReference type="SAM" id="MobiDB-lite"/>
    </source>
</evidence>
<gene>
    <name evidence="2" type="ORF">WBA_LOCUS6962</name>
</gene>
<proteinExistence type="predicted"/>